<protein>
    <submittedName>
        <fullName evidence="2">Uncharacterized protein</fullName>
    </submittedName>
</protein>
<dbReference type="RefSeq" id="WP_092021612.1">
    <property type="nucleotide sequence ID" value="NZ_FOUE01000002.1"/>
</dbReference>
<sequence>MDIFRAVCGVSLFIASTYLVVDGVLASPSDWVLFGIGAAGFVLAYLLWPSKKRGQRHQDNPFWDILEILVELPVELLLWFGRLLGRLLSGKGGGVDLDF</sequence>
<proteinExistence type="predicted"/>
<gene>
    <name evidence="2" type="ORF">SAMN04487963_1740</name>
</gene>
<keyword evidence="1" id="KW-0472">Membrane</keyword>
<keyword evidence="1" id="KW-0812">Transmembrane</keyword>
<dbReference type="OrthoDB" id="6199444at2"/>
<dbReference type="STRING" id="488535.SAMN04487963_1740"/>
<keyword evidence="1" id="KW-1133">Transmembrane helix</keyword>
<accession>A0A1I4P0C1</accession>
<organism evidence="2 3">
    <name type="scientific">Marinobacter zhejiangensis</name>
    <dbReference type="NCBI Taxonomy" id="488535"/>
    <lineage>
        <taxon>Bacteria</taxon>
        <taxon>Pseudomonadati</taxon>
        <taxon>Pseudomonadota</taxon>
        <taxon>Gammaproteobacteria</taxon>
        <taxon>Pseudomonadales</taxon>
        <taxon>Marinobacteraceae</taxon>
        <taxon>Marinobacter</taxon>
    </lineage>
</organism>
<reference evidence="3" key="1">
    <citation type="submission" date="2016-10" db="EMBL/GenBank/DDBJ databases">
        <authorList>
            <person name="Varghese N."/>
            <person name="Submissions S."/>
        </authorList>
    </citation>
    <scope>NUCLEOTIDE SEQUENCE [LARGE SCALE GENOMIC DNA]</scope>
    <source>
        <strain evidence="3">CGMCC 1.7061</strain>
    </source>
</reference>
<evidence type="ECO:0000313" key="2">
    <source>
        <dbReference type="EMBL" id="SFM21274.1"/>
    </source>
</evidence>
<keyword evidence="3" id="KW-1185">Reference proteome</keyword>
<dbReference type="EMBL" id="FOUE01000002">
    <property type="protein sequence ID" value="SFM21274.1"/>
    <property type="molecule type" value="Genomic_DNA"/>
</dbReference>
<dbReference type="AlphaFoldDB" id="A0A1I4P0C1"/>
<evidence type="ECO:0000256" key="1">
    <source>
        <dbReference type="SAM" id="Phobius"/>
    </source>
</evidence>
<feature type="transmembrane region" description="Helical" evidence="1">
    <location>
        <begin position="31"/>
        <end position="48"/>
    </location>
</feature>
<evidence type="ECO:0000313" key="3">
    <source>
        <dbReference type="Proteomes" id="UP000198519"/>
    </source>
</evidence>
<name>A0A1I4P0C1_9GAMM</name>
<dbReference type="Proteomes" id="UP000198519">
    <property type="component" value="Unassembled WGS sequence"/>
</dbReference>
<feature type="transmembrane region" description="Helical" evidence="1">
    <location>
        <begin position="7"/>
        <end position="25"/>
    </location>
</feature>